<reference evidence="3" key="1">
    <citation type="journal article" date="2014" name="Genome Announc.">
        <title>Genome Sequence of Arthrobacter siccitolerans 4J27, a Xeroprotectant-Producing Desiccation-Tolerant Microorganism.</title>
        <authorList>
            <person name="Manzanera M."/>
            <person name="Santa-Cruz-Calvo L."/>
            <person name="Vilchez J.I."/>
            <person name="Garcia-Fontana C."/>
            <person name="Silva-Castro G.A."/>
            <person name="Calvo C."/>
            <person name="Gonzalez-Lopez J."/>
        </authorList>
    </citation>
    <scope>NUCLEOTIDE SEQUENCE [LARGE SCALE GENOMIC DNA]</scope>
    <source>
        <strain evidence="3">4J27</strain>
    </source>
</reference>
<sequence length="461" mass="48105">MSTTKTVRADKAGTKLTIPIAALALVIAVAVQFIGQAKIDVGIGSIIIFPMVWGLILGLLVSIQKFKPLGIDLQRVAAALVGVAVLLLVARLAFNIGPSLPTLLKAGPALLLQEVGHLLGTIVLALPLAVLLRMGKATVGATFSLDREPSFAMVSEKYGPDSDQYRGVLAMYVFGTLFGAVYITLLTSLVANWKIFDPLALAMGAGVGSGSMMAASAASIVASYPADQEAILGMAAVSNLITTILGVYVGIYIALPLADRFYKLLTRKQTAREEAAVTAGASAGGPAARTTADIDREAAQAEENRRFRERVAESAAAMKLPLWLSLSVLTVLGIATASVAAKGFSLSIVGGYAIMLVLVLVSIALAKATRKISAIVFITTIGAYISSPWFFAAEPLNAAVKTVDFLSIATVMLTLAGLSLGKDIPLLKNIGWKIIPVGLVAITASFLLSTVIAEFALGLWH</sequence>
<keyword evidence="1" id="KW-1133">Transmembrane helix</keyword>
<accession>A0A024GYJ5</accession>
<evidence type="ECO:0000313" key="2">
    <source>
        <dbReference type="EMBL" id="CCQ44554.1"/>
    </source>
</evidence>
<dbReference type="EMBL" id="CAQI01000027">
    <property type="protein sequence ID" value="CCQ44554.1"/>
    <property type="molecule type" value="Genomic_DNA"/>
</dbReference>
<name>A0A024GYJ5_9MICC</name>
<feature type="transmembrane region" description="Helical" evidence="1">
    <location>
        <begin position="434"/>
        <end position="460"/>
    </location>
</feature>
<dbReference type="InterPro" id="IPR021450">
    <property type="entry name" value="DUF3100"/>
</dbReference>
<feature type="transmembrane region" description="Helical" evidence="1">
    <location>
        <begin position="41"/>
        <end position="63"/>
    </location>
</feature>
<dbReference type="Proteomes" id="UP000035722">
    <property type="component" value="Unassembled WGS sequence"/>
</dbReference>
<feature type="transmembrane region" description="Helical" evidence="1">
    <location>
        <begin position="230"/>
        <end position="258"/>
    </location>
</feature>
<dbReference type="AlphaFoldDB" id="A0A024GYJ5"/>
<feature type="transmembrane region" description="Helical" evidence="1">
    <location>
        <begin position="372"/>
        <end position="391"/>
    </location>
</feature>
<gene>
    <name evidence="2" type="ORF">ARTSIC4J27_480</name>
</gene>
<feature type="transmembrane region" description="Helical" evidence="1">
    <location>
        <begin position="199"/>
        <end position="224"/>
    </location>
</feature>
<evidence type="ECO:0000313" key="3">
    <source>
        <dbReference type="Proteomes" id="UP000035722"/>
    </source>
</evidence>
<feature type="transmembrane region" description="Helical" evidence="1">
    <location>
        <begin position="169"/>
        <end position="192"/>
    </location>
</feature>
<comment type="caution">
    <text evidence="2">The sequence shown here is derived from an EMBL/GenBank/DDBJ whole genome shotgun (WGS) entry which is preliminary data.</text>
</comment>
<dbReference type="Pfam" id="PF11299">
    <property type="entry name" value="DUF3100"/>
    <property type="match status" value="1"/>
</dbReference>
<feature type="transmembrane region" description="Helical" evidence="1">
    <location>
        <begin position="403"/>
        <end position="422"/>
    </location>
</feature>
<feature type="transmembrane region" description="Helical" evidence="1">
    <location>
        <begin position="75"/>
        <end position="94"/>
    </location>
</feature>
<feature type="transmembrane region" description="Helical" evidence="1">
    <location>
        <begin position="346"/>
        <end position="365"/>
    </location>
</feature>
<evidence type="ECO:0000256" key="1">
    <source>
        <dbReference type="SAM" id="Phobius"/>
    </source>
</evidence>
<dbReference type="RefSeq" id="WP_050053613.1">
    <property type="nucleotide sequence ID" value="NZ_CAQI01000027.1"/>
</dbReference>
<keyword evidence="1" id="KW-0472">Membrane</keyword>
<feature type="transmembrane region" description="Helical" evidence="1">
    <location>
        <begin position="115"/>
        <end position="135"/>
    </location>
</feature>
<keyword evidence="1" id="KW-0812">Transmembrane</keyword>
<protein>
    <submittedName>
        <fullName evidence="2">Putative membrane protein</fullName>
    </submittedName>
</protein>
<keyword evidence="3" id="KW-1185">Reference proteome</keyword>
<proteinExistence type="predicted"/>
<dbReference type="OrthoDB" id="5451070at2"/>
<feature type="transmembrane region" description="Helical" evidence="1">
    <location>
        <begin position="16"/>
        <end position="34"/>
    </location>
</feature>
<dbReference type="STRING" id="861266.ARTSIC4J27_480"/>
<organism evidence="2 3">
    <name type="scientific">Pseudarthrobacter siccitolerans</name>
    <dbReference type="NCBI Taxonomy" id="861266"/>
    <lineage>
        <taxon>Bacteria</taxon>
        <taxon>Bacillati</taxon>
        <taxon>Actinomycetota</taxon>
        <taxon>Actinomycetes</taxon>
        <taxon>Micrococcales</taxon>
        <taxon>Micrococcaceae</taxon>
        <taxon>Pseudarthrobacter</taxon>
    </lineage>
</organism>